<dbReference type="EMBL" id="HBUF01175271">
    <property type="protein sequence ID" value="CAG6653864.1"/>
    <property type="molecule type" value="Transcribed_RNA"/>
</dbReference>
<accession>A0A8D8RRY6</accession>
<proteinExistence type="predicted"/>
<protein>
    <submittedName>
        <fullName evidence="1">Uncharacterized protein</fullName>
    </submittedName>
</protein>
<reference evidence="1" key="1">
    <citation type="submission" date="2021-05" db="EMBL/GenBank/DDBJ databases">
        <authorList>
            <person name="Alioto T."/>
            <person name="Alioto T."/>
            <person name="Gomez Garrido J."/>
        </authorList>
    </citation>
    <scope>NUCLEOTIDE SEQUENCE</scope>
</reference>
<sequence>MLRVCRRFIPTKKKEEKNTYCTTHKGLTNILIFQALVTNKLTGFAGEQKNVPEKAVWKLKKKKHSQKRCVMVAPFPGCFSALPENRLRTHYKLELRIMMET</sequence>
<organism evidence="1">
    <name type="scientific">Cacopsylla melanoneura</name>
    <dbReference type="NCBI Taxonomy" id="428564"/>
    <lineage>
        <taxon>Eukaryota</taxon>
        <taxon>Metazoa</taxon>
        <taxon>Ecdysozoa</taxon>
        <taxon>Arthropoda</taxon>
        <taxon>Hexapoda</taxon>
        <taxon>Insecta</taxon>
        <taxon>Pterygota</taxon>
        <taxon>Neoptera</taxon>
        <taxon>Paraneoptera</taxon>
        <taxon>Hemiptera</taxon>
        <taxon>Sternorrhyncha</taxon>
        <taxon>Psylloidea</taxon>
        <taxon>Psyllidae</taxon>
        <taxon>Psyllinae</taxon>
        <taxon>Cacopsylla</taxon>
    </lineage>
</organism>
<dbReference type="AlphaFoldDB" id="A0A8D8RRY6"/>
<name>A0A8D8RRY6_9HEMI</name>
<evidence type="ECO:0000313" key="1">
    <source>
        <dbReference type="EMBL" id="CAG6653864.1"/>
    </source>
</evidence>